<name>A0AAI9ZKE0_9PEZI</name>
<keyword evidence="2" id="KW-1185">Reference proteome</keyword>
<gene>
    <name evidence="1" type="ORF">BDP81DRAFT_434573</name>
</gene>
<dbReference type="AlphaFoldDB" id="A0AAI9ZKE0"/>
<evidence type="ECO:0000313" key="1">
    <source>
        <dbReference type="EMBL" id="KAK1633276.1"/>
    </source>
</evidence>
<organism evidence="1 2">
    <name type="scientific">Colletotrichum phormii</name>
    <dbReference type="NCBI Taxonomy" id="359342"/>
    <lineage>
        <taxon>Eukaryota</taxon>
        <taxon>Fungi</taxon>
        <taxon>Dikarya</taxon>
        <taxon>Ascomycota</taxon>
        <taxon>Pezizomycotina</taxon>
        <taxon>Sordariomycetes</taxon>
        <taxon>Hypocreomycetidae</taxon>
        <taxon>Glomerellales</taxon>
        <taxon>Glomerellaceae</taxon>
        <taxon>Colletotrichum</taxon>
        <taxon>Colletotrichum acutatum species complex</taxon>
    </lineage>
</organism>
<accession>A0AAI9ZKE0</accession>
<dbReference type="EMBL" id="JAHMHQ010000018">
    <property type="protein sequence ID" value="KAK1633276.1"/>
    <property type="molecule type" value="Genomic_DNA"/>
</dbReference>
<proteinExistence type="predicted"/>
<dbReference type="RefSeq" id="XP_060441883.1">
    <property type="nucleotide sequence ID" value="XM_060590970.1"/>
</dbReference>
<reference evidence="1" key="1">
    <citation type="submission" date="2021-06" db="EMBL/GenBank/DDBJ databases">
        <title>Comparative genomics, transcriptomics and evolutionary studies reveal genomic signatures of adaptation to plant cell wall in hemibiotrophic fungi.</title>
        <authorList>
            <consortium name="DOE Joint Genome Institute"/>
            <person name="Baroncelli R."/>
            <person name="Diaz J.F."/>
            <person name="Benocci T."/>
            <person name="Peng M."/>
            <person name="Battaglia E."/>
            <person name="Haridas S."/>
            <person name="Andreopoulos W."/>
            <person name="Labutti K."/>
            <person name="Pangilinan J."/>
            <person name="Floch G.L."/>
            <person name="Makela M.R."/>
            <person name="Henrissat B."/>
            <person name="Grigoriev I.V."/>
            <person name="Crouch J.A."/>
            <person name="De Vries R.P."/>
            <person name="Sukno S.A."/>
            <person name="Thon M.R."/>
        </authorList>
    </citation>
    <scope>NUCLEOTIDE SEQUENCE</scope>
    <source>
        <strain evidence="1">CBS 102054</strain>
    </source>
</reference>
<dbReference type="GeneID" id="85475832"/>
<sequence>MGLSRLDGAQVSADDFILRVLIPKSMAQIPVPVQTSSTRSGPSLPSMGMDDRGFLRSIKSAVYIKSRPSFCIWSFGAQYSPVFNYFDTFGRAIGDSRECSKRPRLRKNRCWMFLTRGTGLRHKRQLLPQCAMAYCRFLGLAFRPLFVLIGGSIR</sequence>
<comment type="caution">
    <text evidence="1">The sequence shown here is derived from an EMBL/GenBank/DDBJ whole genome shotgun (WGS) entry which is preliminary data.</text>
</comment>
<dbReference type="Proteomes" id="UP001243989">
    <property type="component" value="Unassembled WGS sequence"/>
</dbReference>
<evidence type="ECO:0000313" key="2">
    <source>
        <dbReference type="Proteomes" id="UP001243989"/>
    </source>
</evidence>
<protein>
    <submittedName>
        <fullName evidence="1">Uncharacterized protein</fullName>
    </submittedName>
</protein>